<proteinExistence type="predicted"/>
<keyword evidence="3" id="KW-1185">Reference proteome</keyword>
<name>A0AAN9KY66_CANGL</name>
<evidence type="ECO:0000256" key="1">
    <source>
        <dbReference type="SAM" id="MobiDB-lite"/>
    </source>
</evidence>
<reference evidence="2 3" key="1">
    <citation type="submission" date="2024-01" db="EMBL/GenBank/DDBJ databases">
        <title>The genomes of 5 underutilized Papilionoideae crops provide insights into root nodulation and disease resistanc.</title>
        <authorList>
            <person name="Jiang F."/>
        </authorList>
    </citation>
    <scope>NUCLEOTIDE SEQUENCE [LARGE SCALE GENOMIC DNA]</scope>
    <source>
        <strain evidence="2">LVBAO_FW01</strain>
        <tissue evidence="2">Leaves</tissue>
    </source>
</reference>
<feature type="compositionally biased region" description="Basic and acidic residues" evidence="1">
    <location>
        <begin position="123"/>
        <end position="132"/>
    </location>
</feature>
<feature type="region of interest" description="Disordered" evidence="1">
    <location>
        <begin position="123"/>
        <end position="150"/>
    </location>
</feature>
<dbReference type="EMBL" id="JAYMYQ010000006">
    <property type="protein sequence ID" value="KAK7323588.1"/>
    <property type="molecule type" value="Genomic_DNA"/>
</dbReference>
<accession>A0AAN9KY66</accession>
<organism evidence="2 3">
    <name type="scientific">Canavalia gladiata</name>
    <name type="common">Sword bean</name>
    <name type="synonym">Dolichos gladiatus</name>
    <dbReference type="NCBI Taxonomy" id="3824"/>
    <lineage>
        <taxon>Eukaryota</taxon>
        <taxon>Viridiplantae</taxon>
        <taxon>Streptophyta</taxon>
        <taxon>Embryophyta</taxon>
        <taxon>Tracheophyta</taxon>
        <taxon>Spermatophyta</taxon>
        <taxon>Magnoliopsida</taxon>
        <taxon>eudicotyledons</taxon>
        <taxon>Gunneridae</taxon>
        <taxon>Pentapetalae</taxon>
        <taxon>rosids</taxon>
        <taxon>fabids</taxon>
        <taxon>Fabales</taxon>
        <taxon>Fabaceae</taxon>
        <taxon>Papilionoideae</taxon>
        <taxon>50 kb inversion clade</taxon>
        <taxon>NPAAA clade</taxon>
        <taxon>indigoferoid/millettioid clade</taxon>
        <taxon>Phaseoleae</taxon>
        <taxon>Canavalia</taxon>
    </lineage>
</organism>
<comment type="caution">
    <text evidence="2">The sequence shown here is derived from an EMBL/GenBank/DDBJ whole genome shotgun (WGS) entry which is preliminary data.</text>
</comment>
<sequence>MTFEVYGKCRNRSEADGFKIGMKFSPIEHVRCGATIIINGLQTVAFDPINGLEMWGTCCSVNGQAVSQCIGFTSLIHMHEVEFKVPAGDNLDDARGITAFLTLARPWDDEDIKGGYRAKTWGEELASKRGDPSGEESSLRNPARRTQWKRNHKAQINPILGHFFVSITDGVMRQWRSGANIFVFHTLATASPNLHSSNSSREFSLCPFDPTLTIPSLTAVADSQCAPMRHPPLVSTLMNAEGSVAKDSDVHDKRGLITKYSQHRRGTPLRGIPYGWFRAIGFKSLEPQHKRMYDDLTLQKGGLFKNDISSFGKVKGLDVGFEERGIIDGPLKQVDGGLAFGWHSRRQIPRYRSNKVDGAHAKSRDSLTRLAHSSTCNYMLTSRLSALNGWALSNDWATPTLREILLAVAWGRPICMGPTKVENICILHIKLFLDNCCLANMISQPQTLVDVLLCVPDQAISVEKSTHSIWMTHANPKQDFPTYMKLRSHA</sequence>
<protein>
    <submittedName>
        <fullName evidence="2">Uncharacterized protein</fullName>
    </submittedName>
</protein>
<gene>
    <name evidence="2" type="ORF">VNO77_27065</name>
</gene>
<evidence type="ECO:0000313" key="3">
    <source>
        <dbReference type="Proteomes" id="UP001367508"/>
    </source>
</evidence>
<evidence type="ECO:0000313" key="2">
    <source>
        <dbReference type="EMBL" id="KAK7323588.1"/>
    </source>
</evidence>
<dbReference type="Proteomes" id="UP001367508">
    <property type="component" value="Unassembled WGS sequence"/>
</dbReference>
<dbReference type="AlphaFoldDB" id="A0AAN9KY66"/>